<keyword evidence="10" id="KW-1185">Reference proteome</keyword>
<feature type="transmembrane region" description="Helical" evidence="7">
    <location>
        <begin position="397"/>
        <end position="424"/>
    </location>
</feature>
<reference evidence="9" key="2">
    <citation type="journal article" date="2020" name="Nat. Commun.">
        <title>Large-scale genome sequencing of mycorrhizal fungi provides insights into the early evolution of symbiotic traits.</title>
        <authorList>
            <person name="Miyauchi S."/>
            <person name="Kiss E."/>
            <person name="Kuo A."/>
            <person name="Drula E."/>
            <person name="Kohler A."/>
            <person name="Sanchez-Garcia M."/>
            <person name="Morin E."/>
            <person name="Andreopoulos B."/>
            <person name="Barry K.W."/>
            <person name="Bonito G."/>
            <person name="Buee M."/>
            <person name="Carver A."/>
            <person name="Chen C."/>
            <person name="Cichocki N."/>
            <person name="Clum A."/>
            <person name="Culley D."/>
            <person name="Crous P.W."/>
            <person name="Fauchery L."/>
            <person name="Girlanda M."/>
            <person name="Hayes R.D."/>
            <person name="Keri Z."/>
            <person name="LaButti K."/>
            <person name="Lipzen A."/>
            <person name="Lombard V."/>
            <person name="Magnuson J."/>
            <person name="Maillard F."/>
            <person name="Murat C."/>
            <person name="Nolan M."/>
            <person name="Ohm R.A."/>
            <person name="Pangilinan J."/>
            <person name="Pereira M.F."/>
            <person name="Perotto S."/>
            <person name="Peter M."/>
            <person name="Pfister S."/>
            <person name="Riley R."/>
            <person name="Sitrit Y."/>
            <person name="Stielow J.B."/>
            <person name="Szollosi G."/>
            <person name="Zifcakova L."/>
            <person name="Stursova M."/>
            <person name="Spatafora J.W."/>
            <person name="Tedersoo L."/>
            <person name="Vaario L.M."/>
            <person name="Yamada A."/>
            <person name="Yan M."/>
            <person name="Wang P."/>
            <person name="Xu J."/>
            <person name="Bruns T."/>
            <person name="Baldrian P."/>
            <person name="Vilgalys R."/>
            <person name="Dunand C."/>
            <person name="Henrissat B."/>
            <person name="Grigoriev I.V."/>
            <person name="Hibbett D."/>
            <person name="Nagy L.G."/>
            <person name="Martin F.M."/>
        </authorList>
    </citation>
    <scope>NUCLEOTIDE SEQUENCE</scope>
    <source>
        <strain evidence="9">BED1</strain>
    </source>
</reference>
<dbReference type="GO" id="GO:0015171">
    <property type="term" value="F:amino acid transmembrane transporter activity"/>
    <property type="evidence" value="ECO:0007669"/>
    <property type="project" value="TreeGrafter"/>
</dbReference>
<dbReference type="EMBL" id="WHUW01000045">
    <property type="protein sequence ID" value="KAF8431961.1"/>
    <property type="molecule type" value="Genomic_DNA"/>
</dbReference>
<gene>
    <name evidence="9" type="ORF">L210DRAFT_3487302</name>
</gene>
<keyword evidence="2" id="KW-0813">Transport</keyword>
<feature type="transmembrane region" description="Helical" evidence="7">
    <location>
        <begin position="70"/>
        <end position="90"/>
    </location>
</feature>
<accession>A0AAD4BJE7</accession>
<evidence type="ECO:0000259" key="8">
    <source>
        <dbReference type="Pfam" id="PF00324"/>
    </source>
</evidence>
<evidence type="ECO:0000256" key="4">
    <source>
        <dbReference type="ARBA" id="ARBA00022970"/>
    </source>
</evidence>
<feature type="domain" description="Amino acid permease/ SLC12A" evidence="8">
    <location>
        <begin position="42"/>
        <end position="501"/>
    </location>
</feature>
<dbReference type="PROSITE" id="PS00218">
    <property type="entry name" value="AMINO_ACID_PERMEASE_1"/>
    <property type="match status" value="1"/>
</dbReference>
<comment type="caution">
    <text evidence="9">The sequence shown here is derived from an EMBL/GenBank/DDBJ whole genome shotgun (WGS) entry which is preliminary data.</text>
</comment>
<dbReference type="AlphaFoldDB" id="A0AAD4BJE7"/>
<dbReference type="PANTHER" id="PTHR43341">
    <property type="entry name" value="AMINO ACID PERMEASE"/>
    <property type="match status" value="1"/>
</dbReference>
<feature type="transmembrane region" description="Helical" evidence="7">
    <location>
        <begin position="179"/>
        <end position="202"/>
    </location>
</feature>
<protein>
    <submittedName>
        <fullName evidence="9">Amino acid permease</fullName>
    </submittedName>
</protein>
<proteinExistence type="predicted"/>
<dbReference type="PANTHER" id="PTHR43341:SF20">
    <property type="entry name" value="AAT FAMILY AMINO ACID TRANSPORTER"/>
    <property type="match status" value="1"/>
</dbReference>
<dbReference type="Proteomes" id="UP001194468">
    <property type="component" value="Unassembled WGS sequence"/>
</dbReference>
<dbReference type="InterPro" id="IPR050524">
    <property type="entry name" value="APC_YAT"/>
</dbReference>
<keyword evidence="4" id="KW-0029">Amino-acid transport</keyword>
<feature type="transmembrane region" description="Helical" evidence="7">
    <location>
        <begin position="371"/>
        <end position="391"/>
    </location>
</feature>
<feature type="transmembrane region" description="Helical" evidence="7">
    <location>
        <begin position="274"/>
        <end position="293"/>
    </location>
</feature>
<feature type="transmembrane region" description="Helical" evidence="7">
    <location>
        <begin position="444"/>
        <end position="465"/>
    </location>
</feature>
<keyword evidence="3 7" id="KW-0812">Transmembrane</keyword>
<dbReference type="GO" id="GO:0016020">
    <property type="term" value="C:membrane"/>
    <property type="evidence" value="ECO:0007669"/>
    <property type="project" value="UniProtKB-SubCell"/>
</dbReference>
<sequence length="540" mass="58751">MASDQGSDEKKVAHDAYATSLEGQTALPEVHTTLHRKLKNRHVAMISIGGVIGTGLFLGTATSLMNGGPIGILLGYIFIGTICFATMLSLGEMTAFLPLPGGFIKLAERFIDPAYAFATGWNYWYGWTLTLPAELSAAAAVISYWDKSTSPAVWITMCLIVAIGINALGVGAYGEAEFWFSSIKVITITGMIILGIIVDLGGGPKHDRIGFRYWKNPGPFTDYYGFTGPKGHFLGTCSVATQAAFSYLGTEAVAMAAAEARNPRRNIPKAIRRVYFRVLVFYIGGVLIVGLLVPSNNSFLNLNSSNASASPFVIAFNEAGIKILPSIINAAILTSAWSASSSDLYLASRSLYGLAVSGSAPKIFSRTTRSGMPFVAVGTCSCFAFLAYMTLGSSSGIVFTWLSSFSATAGLVTWFGIGLTYLRFYKGMKAQGIDRNKLPFAPRFQPYAGWWCVCGSAFVLFFSAWEVFLKGNWSTATFVTNYLPIMLFPLLYLSAKLVMRVRTIRPDEMDFVSDVAEFDAMTYDDPPPKNKMEAVWMWLM</sequence>
<dbReference type="Gene3D" id="1.20.1740.10">
    <property type="entry name" value="Amino acid/polyamine transporter I"/>
    <property type="match status" value="1"/>
</dbReference>
<dbReference type="InterPro" id="IPR004840">
    <property type="entry name" value="Amino_acid_permease_CS"/>
</dbReference>
<evidence type="ECO:0000256" key="5">
    <source>
        <dbReference type="ARBA" id="ARBA00022989"/>
    </source>
</evidence>
<dbReference type="PIRSF" id="PIRSF006060">
    <property type="entry name" value="AA_transporter"/>
    <property type="match status" value="1"/>
</dbReference>
<dbReference type="FunFam" id="1.20.1740.10:FF:000006">
    <property type="entry name" value="General amino acid permease"/>
    <property type="match status" value="1"/>
</dbReference>
<name>A0AAD4BJE7_BOLED</name>
<evidence type="ECO:0000256" key="3">
    <source>
        <dbReference type="ARBA" id="ARBA00022692"/>
    </source>
</evidence>
<evidence type="ECO:0000256" key="6">
    <source>
        <dbReference type="ARBA" id="ARBA00023136"/>
    </source>
</evidence>
<dbReference type="InterPro" id="IPR004841">
    <property type="entry name" value="AA-permease/SLC12A_dom"/>
</dbReference>
<feature type="transmembrane region" description="Helical" evidence="7">
    <location>
        <begin position="477"/>
        <end position="495"/>
    </location>
</feature>
<organism evidence="9 10">
    <name type="scientific">Boletus edulis BED1</name>
    <dbReference type="NCBI Taxonomy" id="1328754"/>
    <lineage>
        <taxon>Eukaryota</taxon>
        <taxon>Fungi</taxon>
        <taxon>Dikarya</taxon>
        <taxon>Basidiomycota</taxon>
        <taxon>Agaricomycotina</taxon>
        <taxon>Agaricomycetes</taxon>
        <taxon>Agaricomycetidae</taxon>
        <taxon>Boletales</taxon>
        <taxon>Boletineae</taxon>
        <taxon>Boletaceae</taxon>
        <taxon>Boletoideae</taxon>
        <taxon>Boletus</taxon>
    </lineage>
</organism>
<reference evidence="9" key="1">
    <citation type="submission" date="2019-10" db="EMBL/GenBank/DDBJ databases">
        <authorList>
            <consortium name="DOE Joint Genome Institute"/>
            <person name="Kuo A."/>
            <person name="Miyauchi S."/>
            <person name="Kiss E."/>
            <person name="Drula E."/>
            <person name="Kohler A."/>
            <person name="Sanchez-Garcia M."/>
            <person name="Andreopoulos B."/>
            <person name="Barry K.W."/>
            <person name="Bonito G."/>
            <person name="Buee M."/>
            <person name="Carver A."/>
            <person name="Chen C."/>
            <person name="Cichocki N."/>
            <person name="Clum A."/>
            <person name="Culley D."/>
            <person name="Crous P.W."/>
            <person name="Fauchery L."/>
            <person name="Girlanda M."/>
            <person name="Hayes R."/>
            <person name="Keri Z."/>
            <person name="LaButti K."/>
            <person name="Lipzen A."/>
            <person name="Lombard V."/>
            <person name="Magnuson J."/>
            <person name="Maillard F."/>
            <person name="Morin E."/>
            <person name="Murat C."/>
            <person name="Nolan M."/>
            <person name="Ohm R."/>
            <person name="Pangilinan J."/>
            <person name="Pereira M."/>
            <person name="Perotto S."/>
            <person name="Peter M."/>
            <person name="Riley R."/>
            <person name="Sitrit Y."/>
            <person name="Stielow B."/>
            <person name="Szollosi G."/>
            <person name="Zifcakova L."/>
            <person name="Stursova M."/>
            <person name="Spatafora J.W."/>
            <person name="Tedersoo L."/>
            <person name="Vaario L.-M."/>
            <person name="Yamada A."/>
            <person name="Yan M."/>
            <person name="Wang P."/>
            <person name="Xu J."/>
            <person name="Bruns T."/>
            <person name="Baldrian P."/>
            <person name="Vilgalys R."/>
            <person name="Henrissat B."/>
            <person name="Grigoriev I.V."/>
            <person name="Hibbett D."/>
            <person name="Nagy L.G."/>
            <person name="Martin F.M."/>
        </authorList>
    </citation>
    <scope>NUCLEOTIDE SEQUENCE</scope>
    <source>
        <strain evidence="9">BED1</strain>
    </source>
</reference>
<evidence type="ECO:0000313" key="10">
    <source>
        <dbReference type="Proteomes" id="UP001194468"/>
    </source>
</evidence>
<evidence type="ECO:0000256" key="7">
    <source>
        <dbReference type="SAM" id="Phobius"/>
    </source>
</evidence>
<comment type="subcellular location">
    <subcellularLocation>
        <location evidence="1">Membrane</location>
        <topology evidence="1">Multi-pass membrane protein</topology>
    </subcellularLocation>
</comment>
<dbReference type="Pfam" id="PF00324">
    <property type="entry name" value="AA_permease"/>
    <property type="match status" value="1"/>
</dbReference>
<evidence type="ECO:0000256" key="1">
    <source>
        <dbReference type="ARBA" id="ARBA00004141"/>
    </source>
</evidence>
<evidence type="ECO:0000313" key="9">
    <source>
        <dbReference type="EMBL" id="KAF8431961.1"/>
    </source>
</evidence>
<evidence type="ECO:0000256" key="2">
    <source>
        <dbReference type="ARBA" id="ARBA00022448"/>
    </source>
</evidence>
<keyword evidence="6 7" id="KW-0472">Membrane</keyword>
<feature type="transmembrane region" description="Helical" evidence="7">
    <location>
        <begin position="152"/>
        <end position="173"/>
    </location>
</feature>
<feature type="transmembrane region" description="Helical" evidence="7">
    <location>
        <begin position="43"/>
        <end position="64"/>
    </location>
</feature>
<keyword evidence="5 7" id="KW-1133">Transmembrane helix</keyword>